<dbReference type="AlphaFoldDB" id="A0A0N5C9K0"/>
<accession>A0A0N5C9K0</accession>
<keyword evidence="1" id="KW-1185">Reference proteome</keyword>
<dbReference type="WBParaSite" id="SPAL_0001458275.1">
    <property type="protein sequence ID" value="SPAL_0001458275.1"/>
    <property type="gene ID" value="SPAL_0001458275"/>
</dbReference>
<protein>
    <submittedName>
        <fullName evidence="2">60S ribosomal protein L34</fullName>
    </submittedName>
</protein>
<reference evidence="2" key="1">
    <citation type="submission" date="2017-02" db="UniProtKB">
        <authorList>
            <consortium name="WormBaseParasite"/>
        </authorList>
    </citation>
    <scope>IDENTIFICATION</scope>
</reference>
<sequence>MFQHASSLGNNSRLDGGNQLACIRWGGSTEILPNGACLCGSAHKNSLMKNGSKKTTYRKKHLLRSIRKYRQVPAIKGTRQRNESGIHVKIKRNCQYRRKWETLLNG</sequence>
<organism evidence="1 2">
    <name type="scientific">Strongyloides papillosus</name>
    <name type="common">Intestinal threadworm</name>
    <dbReference type="NCBI Taxonomy" id="174720"/>
    <lineage>
        <taxon>Eukaryota</taxon>
        <taxon>Metazoa</taxon>
        <taxon>Ecdysozoa</taxon>
        <taxon>Nematoda</taxon>
        <taxon>Chromadorea</taxon>
        <taxon>Rhabditida</taxon>
        <taxon>Tylenchina</taxon>
        <taxon>Panagrolaimomorpha</taxon>
        <taxon>Strongyloidoidea</taxon>
        <taxon>Strongyloididae</taxon>
        <taxon>Strongyloides</taxon>
    </lineage>
</organism>
<proteinExistence type="predicted"/>
<name>A0A0N5C9K0_STREA</name>
<dbReference type="Proteomes" id="UP000046392">
    <property type="component" value="Unplaced"/>
</dbReference>
<evidence type="ECO:0000313" key="1">
    <source>
        <dbReference type="Proteomes" id="UP000046392"/>
    </source>
</evidence>
<evidence type="ECO:0000313" key="2">
    <source>
        <dbReference type="WBParaSite" id="SPAL_0001458275.1"/>
    </source>
</evidence>